<dbReference type="Pfam" id="PF01593">
    <property type="entry name" value="Amino_oxidase"/>
    <property type="match status" value="2"/>
</dbReference>
<protein>
    <submittedName>
        <fullName evidence="4">Monoamine oxidase</fullName>
    </submittedName>
</protein>
<dbReference type="Proteomes" id="UP000599179">
    <property type="component" value="Unassembled WGS sequence"/>
</dbReference>
<feature type="domain" description="Amine oxidase" evidence="3">
    <location>
        <begin position="109"/>
        <end position="348"/>
    </location>
</feature>
<dbReference type="RefSeq" id="WP_188457658.1">
    <property type="nucleotide sequence ID" value="NZ_BMGM01000002.1"/>
</dbReference>
<evidence type="ECO:0000313" key="4">
    <source>
        <dbReference type="EMBL" id="GGE28580.1"/>
    </source>
</evidence>
<sequence length="358" mass="40680">MNTNTSVLIVGAGLSGLSLGYFLKKQQISFQILEASNRVGGRIQTINGKLNTPMELGATWFAKEHLHLNRLLNELGIEKFKQYRKGTSFFHTEINQKPQEFEVHPNEPVTYRIAGGTERLIEAIYKQLDPNSIHLNCKAEKMEEKGNQLHITSSENMVFEADYAVICMPPQLIYSSLNFVPSLPDSLLNLLPDVQTWMAGSIKFVLEFNEAFWRENKHSGMLFSHVGIVTEMYDHTDIEENKFGFTGFLHPNASQLSKDQRKKEVIYYLNQFFGKNINSFVSYEDKIWNAPTLVGNLPLVPQAHLNNGDALLKKAYYNGKLFFGGTETSEKFPGYMDSAVASAYRIVNKIKENDFEKA</sequence>
<evidence type="ECO:0000256" key="1">
    <source>
        <dbReference type="ARBA" id="ARBA00005995"/>
    </source>
</evidence>
<dbReference type="InterPro" id="IPR050703">
    <property type="entry name" value="Flavin_MAO"/>
</dbReference>
<dbReference type="InterPro" id="IPR036188">
    <property type="entry name" value="FAD/NAD-bd_sf"/>
</dbReference>
<gene>
    <name evidence="4" type="ORF">GCM10010832_06550</name>
</gene>
<evidence type="ECO:0000259" key="3">
    <source>
        <dbReference type="Pfam" id="PF01593"/>
    </source>
</evidence>
<accession>A0ABQ1SGK7</accession>
<dbReference type="EMBL" id="BMGM01000002">
    <property type="protein sequence ID" value="GGE28580.1"/>
    <property type="molecule type" value="Genomic_DNA"/>
</dbReference>
<dbReference type="Gene3D" id="3.90.660.20">
    <property type="entry name" value="Protoporphyrinogen oxidase, mitochondrial, domain 2"/>
    <property type="match status" value="1"/>
</dbReference>
<keyword evidence="5" id="KW-1185">Reference proteome</keyword>
<keyword evidence="2" id="KW-1133">Transmembrane helix</keyword>
<keyword evidence="2" id="KW-0812">Transmembrane</keyword>
<evidence type="ECO:0000256" key="2">
    <source>
        <dbReference type="SAM" id="Phobius"/>
    </source>
</evidence>
<reference evidence="5" key="1">
    <citation type="journal article" date="2019" name="Int. J. Syst. Evol. Microbiol.">
        <title>The Global Catalogue of Microorganisms (GCM) 10K type strain sequencing project: providing services to taxonomists for standard genome sequencing and annotation.</title>
        <authorList>
            <consortium name="The Broad Institute Genomics Platform"/>
            <consortium name="The Broad Institute Genome Sequencing Center for Infectious Disease"/>
            <person name="Wu L."/>
            <person name="Ma J."/>
        </authorList>
    </citation>
    <scope>NUCLEOTIDE SEQUENCE [LARGE SCALE GENOMIC DNA]</scope>
    <source>
        <strain evidence="5">CGMCC 1.12931</strain>
    </source>
</reference>
<comment type="caution">
    <text evidence="4">The sequence shown here is derived from an EMBL/GenBank/DDBJ whole genome shotgun (WGS) entry which is preliminary data.</text>
</comment>
<dbReference type="PANTHER" id="PTHR43563">
    <property type="entry name" value="AMINE OXIDASE"/>
    <property type="match status" value="1"/>
</dbReference>
<dbReference type="PANTHER" id="PTHR43563:SF1">
    <property type="entry name" value="AMINE OXIDASE [FLAVIN-CONTAINING] B"/>
    <property type="match status" value="1"/>
</dbReference>
<comment type="similarity">
    <text evidence="1">Belongs to the flavin monoamine oxidase family.</text>
</comment>
<dbReference type="SUPFAM" id="SSF54373">
    <property type="entry name" value="FAD-linked reductases, C-terminal domain"/>
    <property type="match status" value="1"/>
</dbReference>
<dbReference type="Gene3D" id="3.50.50.60">
    <property type="entry name" value="FAD/NAD(P)-binding domain"/>
    <property type="match status" value="2"/>
</dbReference>
<dbReference type="SUPFAM" id="SSF51905">
    <property type="entry name" value="FAD/NAD(P)-binding domain"/>
    <property type="match status" value="1"/>
</dbReference>
<dbReference type="InterPro" id="IPR002937">
    <property type="entry name" value="Amino_oxidase"/>
</dbReference>
<name>A0ABQ1SGK7_9FLAO</name>
<proteinExistence type="inferred from homology"/>
<organism evidence="4 5">
    <name type="scientific">Psychroflexus planctonicus</name>
    <dbReference type="NCBI Taxonomy" id="1526575"/>
    <lineage>
        <taxon>Bacteria</taxon>
        <taxon>Pseudomonadati</taxon>
        <taxon>Bacteroidota</taxon>
        <taxon>Flavobacteriia</taxon>
        <taxon>Flavobacteriales</taxon>
        <taxon>Flavobacteriaceae</taxon>
        <taxon>Psychroflexus</taxon>
    </lineage>
</organism>
<feature type="transmembrane region" description="Helical" evidence="2">
    <location>
        <begin position="6"/>
        <end position="23"/>
    </location>
</feature>
<feature type="domain" description="Amine oxidase" evidence="3">
    <location>
        <begin position="14"/>
        <end position="91"/>
    </location>
</feature>
<keyword evidence="2" id="KW-0472">Membrane</keyword>
<evidence type="ECO:0000313" key="5">
    <source>
        <dbReference type="Proteomes" id="UP000599179"/>
    </source>
</evidence>